<keyword evidence="1" id="KW-0812">Transmembrane</keyword>
<comment type="caution">
    <text evidence="2">The sequence shown here is derived from an EMBL/GenBank/DDBJ whole genome shotgun (WGS) entry which is preliminary data.</text>
</comment>
<feature type="transmembrane region" description="Helical" evidence="1">
    <location>
        <begin position="43"/>
        <end position="66"/>
    </location>
</feature>
<name>A0A2T3ILF1_9GAMM</name>
<organism evidence="2 3">
    <name type="scientific">Photobacterium aquimaris</name>
    <dbReference type="NCBI Taxonomy" id="512643"/>
    <lineage>
        <taxon>Bacteria</taxon>
        <taxon>Pseudomonadati</taxon>
        <taxon>Pseudomonadota</taxon>
        <taxon>Gammaproteobacteria</taxon>
        <taxon>Vibrionales</taxon>
        <taxon>Vibrionaceae</taxon>
        <taxon>Photobacterium</taxon>
    </lineage>
</organism>
<evidence type="ECO:0000313" key="3">
    <source>
        <dbReference type="Proteomes" id="UP000240254"/>
    </source>
</evidence>
<keyword evidence="1" id="KW-0472">Membrane</keyword>
<protein>
    <submittedName>
        <fullName evidence="2">Uncharacterized protein</fullName>
    </submittedName>
</protein>
<proteinExistence type="predicted"/>
<dbReference type="EMBL" id="PYMK01000008">
    <property type="protein sequence ID" value="PSU29165.1"/>
    <property type="molecule type" value="Genomic_DNA"/>
</dbReference>
<keyword evidence="1" id="KW-1133">Transmembrane helix</keyword>
<accession>A0A2T3ILF1</accession>
<reference evidence="2 3" key="1">
    <citation type="submission" date="2018-03" db="EMBL/GenBank/DDBJ databases">
        <title>Whole genome sequencing of Histamine producing bacteria.</title>
        <authorList>
            <person name="Butler K."/>
        </authorList>
    </citation>
    <scope>NUCLEOTIDE SEQUENCE [LARGE SCALE GENOMIC DNA]</scope>
    <source>
        <strain evidence="2 3">BS2</strain>
    </source>
</reference>
<evidence type="ECO:0000256" key="1">
    <source>
        <dbReference type="SAM" id="Phobius"/>
    </source>
</evidence>
<gene>
    <name evidence="2" type="ORF">CTM88_09135</name>
</gene>
<dbReference type="AlphaFoldDB" id="A0A2T3ILF1"/>
<evidence type="ECO:0000313" key="2">
    <source>
        <dbReference type="EMBL" id="PSU29165.1"/>
    </source>
</evidence>
<sequence length="69" mass="7922">MVVSIAKKYNKTGLGNIVLPNAISDYIYNANRGKYKSLIAIKYYIFTILINIFYSVRVLLSCWWGIAIK</sequence>
<dbReference type="Proteomes" id="UP000240254">
    <property type="component" value="Unassembled WGS sequence"/>
</dbReference>